<keyword evidence="4" id="KW-1185">Reference proteome</keyword>
<protein>
    <submittedName>
        <fullName evidence="3">Ribonuclease 3</fullName>
    </submittedName>
</protein>
<dbReference type="CDD" id="cd00593">
    <property type="entry name" value="RIBOc"/>
    <property type="match status" value="1"/>
</dbReference>
<proteinExistence type="predicted"/>
<dbReference type="Gene3D" id="1.10.1520.10">
    <property type="entry name" value="Ribonuclease III domain"/>
    <property type="match status" value="1"/>
</dbReference>
<dbReference type="AlphaFoldDB" id="A0AAW2ZHU4"/>
<accession>A0AAW2ZHU4</accession>
<evidence type="ECO:0000256" key="1">
    <source>
        <dbReference type="SAM" id="MobiDB-lite"/>
    </source>
</evidence>
<feature type="domain" description="RNase III" evidence="2">
    <location>
        <begin position="31"/>
        <end position="149"/>
    </location>
</feature>
<organism evidence="3 4">
    <name type="scientific">Acrasis kona</name>
    <dbReference type="NCBI Taxonomy" id="1008807"/>
    <lineage>
        <taxon>Eukaryota</taxon>
        <taxon>Discoba</taxon>
        <taxon>Heterolobosea</taxon>
        <taxon>Tetramitia</taxon>
        <taxon>Eutetramitia</taxon>
        <taxon>Acrasidae</taxon>
        <taxon>Acrasis</taxon>
    </lineage>
</organism>
<evidence type="ECO:0000313" key="4">
    <source>
        <dbReference type="Proteomes" id="UP001431209"/>
    </source>
</evidence>
<evidence type="ECO:0000313" key="3">
    <source>
        <dbReference type="EMBL" id="KAL0488249.1"/>
    </source>
</evidence>
<dbReference type="GO" id="GO:0004525">
    <property type="term" value="F:ribonuclease III activity"/>
    <property type="evidence" value="ECO:0007669"/>
    <property type="project" value="InterPro"/>
</dbReference>
<dbReference type="SUPFAM" id="SSF69065">
    <property type="entry name" value="RNase III domain-like"/>
    <property type="match status" value="1"/>
</dbReference>
<sequence length="329" mass="37192">MNNPQDIIDKEFKKCKSRLYSKLLLLKKCGILSQSLVHSSSHAVGTDRYPIQDNILLNAQPQAFESLEFYGDSVLQHEVSKSIIQTKQFLSPHLLTQFRTHTVSNRTLSVVFQSLGLDRLMVHPHQGLLDEKKLQKEKGDCLEAMVGEMAQFVNSTVQATVLQQTCQHTLKELISYIVYAGELSYHSTCIFSDPPSPTSTPTKDQSKNNFKKTFKHTTSVPDEISSPPQPCTKPTETETENETTPKMFPSKILKKKASRAADPPNNIKTFNDKDSLRRRPELNKNKPLTTTPVKDPYQNLFWLSNNNTVPKPIKNSHLMTPSDIIGNKK</sequence>
<dbReference type="Proteomes" id="UP001431209">
    <property type="component" value="Unassembled WGS sequence"/>
</dbReference>
<feature type="region of interest" description="Disordered" evidence="1">
    <location>
        <begin position="216"/>
        <end position="292"/>
    </location>
</feature>
<dbReference type="PROSITE" id="PS50142">
    <property type="entry name" value="RNASE_3_2"/>
    <property type="match status" value="1"/>
</dbReference>
<dbReference type="Pfam" id="PF00636">
    <property type="entry name" value="Ribonuclease_3"/>
    <property type="match status" value="1"/>
</dbReference>
<dbReference type="EMBL" id="JAOPGA020001418">
    <property type="protein sequence ID" value="KAL0488249.1"/>
    <property type="molecule type" value="Genomic_DNA"/>
</dbReference>
<dbReference type="InterPro" id="IPR000999">
    <property type="entry name" value="RNase_III_dom"/>
</dbReference>
<gene>
    <name evidence="3" type="ORF">AKO1_008912</name>
</gene>
<reference evidence="3 4" key="1">
    <citation type="submission" date="2024-03" db="EMBL/GenBank/DDBJ databases">
        <title>The Acrasis kona genome and developmental transcriptomes reveal deep origins of eukaryotic multicellular pathways.</title>
        <authorList>
            <person name="Sheikh S."/>
            <person name="Fu C.-J."/>
            <person name="Brown M.W."/>
            <person name="Baldauf S.L."/>
        </authorList>
    </citation>
    <scope>NUCLEOTIDE SEQUENCE [LARGE SCALE GENOMIC DNA]</scope>
    <source>
        <strain evidence="3 4">ATCC MYA-3509</strain>
    </source>
</reference>
<evidence type="ECO:0000259" key="2">
    <source>
        <dbReference type="PROSITE" id="PS50142"/>
    </source>
</evidence>
<comment type="caution">
    <text evidence="3">The sequence shown here is derived from an EMBL/GenBank/DDBJ whole genome shotgun (WGS) entry which is preliminary data.</text>
</comment>
<dbReference type="InterPro" id="IPR036389">
    <property type="entry name" value="RNase_III_sf"/>
</dbReference>
<name>A0AAW2ZHU4_9EUKA</name>
<feature type="compositionally biased region" description="Basic and acidic residues" evidence="1">
    <location>
        <begin position="270"/>
        <end position="284"/>
    </location>
</feature>
<dbReference type="GO" id="GO:0006396">
    <property type="term" value="P:RNA processing"/>
    <property type="evidence" value="ECO:0007669"/>
    <property type="project" value="InterPro"/>
</dbReference>